<organism evidence="2">
    <name type="scientific">marine sediment metagenome</name>
    <dbReference type="NCBI Taxonomy" id="412755"/>
    <lineage>
        <taxon>unclassified sequences</taxon>
        <taxon>metagenomes</taxon>
        <taxon>ecological metagenomes</taxon>
    </lineage>
</organism>
<feature type="non-terminal residue" evidence="2">
    <location>
        <position position="220"/>
    </location>
</feature>
<comment type="caution">
    <text evidence="2">The sequence shown here is derived from an EMBL/GenBank/DDBJ whole genome shotgun (WGS) entry which is preliminary data.</text>
</comment>
<protein>
    <submittedName>
        <fullName evidence="2">Uncharacterized protein</fullName>
    </submittedName>
</protein>
<sequence length="220" mass="23875">MADPEQGQPAENPETGTPPETPENPPAANEPDVTPPEPEATPAPEGEEPAKPSLDDFSLDDLLGRSDLKEHLDKIAQSAGDRAAARAETRFEDKAKRAQEVAQADADSEERRKLIASEDFDEIGCQEVAKAEAKERLLESLAQAGEAITQETVRRYTKELGEEAVERIIQEQDAAGGDQITLTRAFADEATTRAVGKATADAITEAEKRFDDKFEAMKTD</sequence>
<dbReference type="EMBL" id="LAZR01035517">
    <property type="protein sequence ID" value="KKL27292.1"/>
    <property type="molecule type" value="Genomic_DNA"/>
</dbReference>
<dbReference type="AlphaFoldDB" id="A0A0F9CLJ9"/>
<feature type="compositionally biased region" description="Basic and acidic residues" evidence="1">
    <location>
        <begin position="83"/>
        <end position="99"/>
    </location>
</feature>
<evidence type="ECO:0000313" key="2">
    <source>
        <dbReference type="EMBL" id="KKL27292.1"/>
    </source>
</evidence>
<evidence type="ECO:0000256" key="1">
    <source>
        <dbReference type="SAM" id="MobiDB-lite"/>
    </source>
</evidence>
<feature type="region of interest" description="Disordered" evidence="1">
    <location>
        <begin position="77"/>
        <end position="111"/>
    </location>
</feature>
<accession>A0A0F9CLJ9</accession>
<gene>
    <name evidence="2" type="ORF">LCGC14_2386600</name>
</gene>
<feature type="region of interest" description="Disordered" evidence="1">
    <location>
        <begin position="1"/>
        <end position="62"/>
    </location>
</feature>
<feature type="compositionally biased region" description="Low complexity" evidence="1">
    <location>
        <begin position="9"/>
        <end position="18"/>
    </location>
</feature>
<name>A0A0F9CLJ9_9ZZZZ</name>
<reference evidence="2" key="1">
    <citation type="journal article" date="2015" name="Nature">
        <title>Complex archaea that bridge the gap between prokaryotes and eukaryotes.</title>
        <authorList>
            <person name="Spang A."/>
            <person name="Saw J.H."/>
            <person name="Jorgensen S.L."/>
            <person name="Zaremba-Niedzwiedzka K."/>
            <person name="Martijn J."/>
            <person name="Lind A.E."/>
            <person name="van Eijk R."/>
            <person name="Schleper C."/>
            <person name="Guy L."/>
            <person name="Ettema T.J."/>
        </authorList>
    </citation>
    <scope>NUCLEOTIDE SEQUENCE</scope>
</reference>
<proteinExistence type="predicted"/>